<organism evidence="1">
    <name type="scientific">Panicum hallii</name>
    <dbReference type="NCBI Taxonomy" id="206008"/>
    <lineage>
        <taxon>Eukaryota</taxon>
        <taxon>Viridiplantae</taxon>
        <taxon>Streptophyta</taxon>
        <taxon>Embryophyta</taxon>
        <taxon>Tracheophyta</taxon>
        <taxon>Spermatophyta</taxon>
        <taxon>Magnoliopsida</taxon>
        <taxon>Liliopsida</taxon>
        <taxon>Poales</taxon>
        <taxon>Poaceae</taxon>
        <taxon>PACMAD clade</taxon>
        <taxon>Panicoideae</taxon>
        <taxon>Panicodae</taxon>
        <taxon>Paniceae</taxon>
        <taxon>Panicinae</taxon>
        <taxon>Panicum</taxon>
        <taxon>Panicum sect. Panicum</taxon>
    </lineage>
</organism>
<evidence type="ECO:0000313" key="1">
    <source>
        <dbReference type="EMBL" id="PVH65029.1"/>
    </source>
</evidence>
<sequence length="99" mass="11297">MELDEEPVAEPNTPVDWRQPYLVYLLREVLPTDQTEARWLARHAKSFVIVEGELYKQSHTRILQHCIPIKQGNQLLKDIHGGVCGHHAAPKTLVGNTFC</sequence>
<dbReference type="PANTHER" id="PTHR48475:SF2">
    <property type="entry name" value="RIBONUCLEASE H"/>
    <property type="match status" value="1"/>
</dbReference>
<dbReference type="PANTHER" id="PTHR48475">
    <property type="entry name" value="RIBONUCLEASE H"/>
    <property type="match status" value="1"/>
</dbReference>
<accession>A0A2T8KS90</accession>
<dbReference type="Proteomes" id="UP000243499">
    <property type="component" value="Chromosome 2"/>
</dbReference>
<dbReference type="Gene3D" id="1.10.340.70">
    <property type="match status" value="1"/>
</dbReference>
<dbReference type="AlphaFoldDB" id="A0A2T8KS90"/>
<dbReference type="Gramene" id="PVH65029">
    <property type="protein sequence ID" value="PVH65029"/>
    <property type="gene ID" value="PAHAL_2G405600"/>
</dbReference>
<name>A0A2T8KS90_9POAL</name>
<dbReference type="EMBL" id="CM008047">
    <property type="protein sequence ID" value="PVH65029.1"/>
    <property type="molecule type" value="Genomic_DNA"/>
</dbReference>
<proteinExistence type="predicted"/>
<gene>
    <name evidence="1" type="ORF">PAHAL_2G405600</name>
</gene>
<reference evidence="1" key="1">
    <citation type="submission" date="2018-04" db="EMBL/GenBank/DDBJ databases">
        <title>WGS assembly of Panicum hallii.</title>
        <authorList>
            <person name="Lovell J."/>
            <person name="Jenkins J."/>
            <person name="Lowry D."/>
            <person name="Mamidi S."/>
            <person name="Sreedasyam A."/>
            <person name="Weng X."/>
            <person name="Barry K."/>
            <person name="Bonette J."/>
            <person name="Campitelli B."/>
            <person name="Daum C."/>
            <person name="Gordon S."/>
            <person name="Gould B."/>
            <person name="Lipzen A."/>
            <person name="Macqueen A."/>
            <person name="Palacio-Mejia J."/>
            <person name="Plott C."/>
            <person name="Shakirov E."/>
            <person name="Shu S."/>
            <person name="Yoshinaga Y."/>
            <person name="Zane M."/>
            <person name="Rokhsar D."/>
            <person name="Grimwood J."/>
            <person name="Schmutz J."/>
            <person name="Juenger T."/>
        </authorList>
    </citation>
    <scope>NUCLEOTIDE SEQUENCE [LARGE SCALE GENOMIC DNA]</scope>
    <source>
        <strain evidence="1">FIL2</strain>
    </source>
</reference>
<protein>
    <submittedName>
        <fullName evidence="1">Uncharacterized protein</fullName>
    </submittedName>
</protein>